<dbReference type="InterPro" id="IPR002575">
    <property type="entry name" value="Aminoglycoside_PTrfase"/>
</dbReference>
<keyword evidence="4" id="KW-1185">Reference proteome</keyword>
<evidence type="ECO:0000259" key="2">
    <source>
        <dbReference type="Pfam" id="PF19802"/>
    </source>
</evidence>
<name>A0A846Y5N3_9NOCA</name>
<dbReference type="Gene3D" id="3.30.200.20">
    <property type="entry name" value="Phosphorylase Kinase, domain 1"/>
    <property type="match status" value="1"/>
</dbReference>
<evidence type="ECO:0000313" key="4">
    <source>
        <dbReference type="Proteomes" id="UP000565711"/>
    </source>
</evidence>
<comment type="caution">
    <text evidence="3">The sequence shown here is derived from an EMBL/GenBank/DDBJ whole genome shotgun (WGS) entry which is preliminary data.</text>
</comment>
<dbReference type="InterPro" id="IPR011009">
    <property type="entry name" value="Kinase-like_dom_sf"/>
</dbReference>
<keyword evidence="3" id="KW-0808">Transferase</keyword>
<reference evidence="3 4" key="1">
    <citation type="submission" date="2020-04" db="EMBL/GenBank/DDBJ databases">
        <title>MicrobeNet Type strains.</title>
        <authorList>
            <person name="Nicholson A.C."/>
        </authorList>
    </citation>
    <scope>NUCLEOTIDE SEQUENCE [LARGE SCALE GENOMIC DNA]</scope>
    <source>
        <strain evidence="3 4">JCM 12354</strain>
    </source>
</reference>
<dbReference type="Gene3D" id="3.90.1200.10">
    <property type="match status" value="1"/>
</dbReference>
<evidence type="ECO:0000259" key="1">
    <source>
        <dbReference type="Pfam" id="PF01636"/>
    </source>
</evidence>
<organism evidence="3 4">
    <name type="scientific">Nocardia vermiculata</name>
    <dbReference type="NCBI Taxonomy" id="257274"/>
    <lineage>
        <taxon>Bacteria</taxon>
        <taxon>Bacillati</taxon>
        <taxon>Actinomycetota</taxon>
        <taxon>Actinomycetes</taxon>
        <taxon>Mycobacteriales</taxon>
        <taxon>Nocardiaceae</taxon>
        <taxon>Nocardia</taxon>
    </lineage>
</organism>
<dbReference type="InterPro" id="IPR041726">
    <property type="entry name" value="ACAD10_11_N"/>
</dbReference>
<dbReference type="CDD" id="cd05154">
    <property type="entry name" value="ACAD10_11_N-like"/>
    <property type="match status" value="1"/>
</dbReference>
<evidence type="ECO:0000313" key="3">
    <source>
        <dbReference type="EMBL" id="NKY53222.1"/>
    </source>
</evidence>
<dbReference type="Pfam" id="PF19802">
    <property type="entry name" value="DUF6285"/>
    <property type="match status" value="1"/>
</dbReference>
<gene>
    <name evidence="3" type="ORF">HGA08_23770</name>
</gene>
<dbReference type="GO" id="GO:0016740">
    <property type="term" value="F:transferase activity"/>
    <property type="evidence" value="ECO:0007669"/>
    <property type="project" value="UniProtKB-KW"/>
</dbReference>
<dbReference type="InterPro" id="IPR051678">
    <property type="entry name" value="AGP_Transferase"/>
</dbReference>
<dbReference type="RefSeq" id="WP_067875173.1">
    <property type="nucleotide sequence ID" value="NZ_JAAXOP010000016.1"/>
</dbReference>
<feature type="domain" description="Aminoglycoside phosphotransferase" evidence="1">
    <location>
        <begin position="36"/>
        <end position="268"/>
    </location>
</feature>
<feature type="domain" description="DUF6285" evidence="2">
    <location>
        <begin position="376"/>
        <end position="456"/>
    </location>
</feature>
<dbReference type="EMBL" id="JAAXOP010000016">
    <property type="protein sequence ID" value="NKY53222.1"/>
    <property type="molecule type" value="Genomic_DNA"/>
</dbReference>
<accession>A0A846Y5N3</accession>
<dbReference type="Proteomes" id="UP000565711">
    <property type="component" value="Unassembled WGS sequence"/>
</dbReference>
<proteinExistence type="predicted"/>
<protein>
    <submittedName>
        <fullName evidence="3">Phosphotransferase family protein</fullName>
    </submittedName>
</protein>
<dbReference type="SUPFAM" id="SSF56112">
    <property type="entry name" value="Protein kinase-like (PK-like)"/>
    <property type="match status" value="1"/>
</dbReference>
<dbReference type="InterPro" id="IPR046252">
    <property type="entry name" value="DUF6285"/>
</dbReference>
<dbReference type="Pfam" id="PF01636">
    <property type="entry name" value="APH"/>
    <property type="match status" value="1"/>
</dbReference>
<dbReference type="AlphaFoldDB" id="A0A846Y5N3"/>
<dbReference type="PANTHER" id="PTHR21310">
    <property type="entry name" value="AMINOGLYCOSIDE PHOSPHOTRANSFERASE-RELATED-RELATED"/>
    <property type="match status" value="1"/>
</dbReference>
<dbReference type="PANTHER" id="PTHR21310:SF57">
    <property type="entry name" value="BLR2944 PROTEIN"/>
    <property type="match status" value="1"/>
</dbReference>
<sequence length="459" mass="49469">MAVTPDSAAADGVTLADGVRSLLNDIFGTAITDIRLRQFTGGASRQVYAVEARNGSAVRAVLRRDPPGHGDAARMHAEAACLRAAGASGVPVPAVLADGATAPGIDAPYLLMELVDGESIPRKLQRDSAFEAVRPQLAEQLGYVAGLIHRTPLDTLRDLDDHDPLDTIEQIYRDLRDPRPAVEAGLRRLRENPPTTHPTALVHGDFRLGNFLIAPDGMRAVLDWELAHLGNPIEDLGWLCVRAWRFGASAPVGGLGDREQLLDGYERATGYRPSAAELHWWEAFGTLKWLVLSRFQANRYLSGEERSLELAAIGRRVCESEYDLLAVLDLLDESGTGSSSPSPTPTVHDRPDPTEILTLVSETLATDIGPALGPEQARARYLLRVCANLLGIAGRETAAGSAATDEVRSLLGALGCESEADLAERLRTGALEYTDTAVRQAMSTAVLARLRIANPRHLR</sequence>